<gene>
    <name evidence="8" type="ORF">QM524_09835</name>
</gene>
<evidence type="ECO:0000256" key="7">
    <source>
        <dbReference type="SAM" id="Phobius"/>
    </source>
</evidence>
<feature type="transmembrane region" description="Helical" evidence="7">
    <location>
        <begin position="117"/>
        <end position="142"/>
    </location>
</feature>
<keyword evidence="2" id="KW-0813">Transport</keyword>
<feature type="transmembrane region" description="Helical" evidence="7">
    <location>
        <begin position="35"/>
        <end position="55"/>
    </location>
</feature>
<dbReference type="PANTHER" id="PTHR36838:SF3">
    <property type="entry name" value="TRANSPORTER AUXIN EFFLUX CARRIER EC FAMILY"/>
    <property type="match status" value="1"/>
</dbReference>
<keyword evidence="3" id="KW-1003">Cell membrane</keyword>
<organism evidence="8 9">
    <name type="scientific">Flectobacillus roseus</name>
    <dbReference type="NCBI Taxonomy" id="502259"/>
    <lineage>
        <taxon>Bacteria</taxon>
        <taxon>Pseudomonadati</taxon>
        <taxon>Bacteroidota</taxon>
        <taxon>Cytophagia</taxon>
        <taxon>Cytophagales</taxon>
        <taxon>Flectobacillaceae</taxon>
        <taxon>Flectobacillus</taxon>
    </lineage>
</organism>
<proteinExistence type="predicted"/>
<feature type="transmembrane region" description="Helical" evidence="7">
    <location>
        <begin position="6"/>
        <end position="23"/>
    </location>
</feature>
<comment type="subcellular location">
    <subcellularLocation>
        <location evidence="1">Membrane</location>
        <topology evidence="1">Multi-pass membrane protein</topology>
    </subcellularLocation>
</comment>
<dbReference type="RefSeq" id="WP_283344436.1">
    <property type="nucleotide sequence ID" value="NZ_JASHIF010000008.1"/>
</dbReference>
<reference evidence="8 9" key="1">
    <citation type="submission" date="2023-05" db="EMBL/GenBank/DDBJ databases">
        <title>Novel species of genus Flectobacillus isolated from stream in China.</title>
        <authorList>
            <person name="Lu H."/>
        </authorList>
    </citation>
    <scope>NUCLEOTIDE SEQUENCE [LARGE SCALE GENOMIC DNA]</scope>
    <source>
        <strain evidence="8 9">KCTC 42575</strain>
    </source>
</reference>
<feature type="transmembrane region" description="Helical" evidence="7">
    <location>
        <begin position="228"/>
        <end position="248"/>
    </location>
</feature>
<feature type="transmembrane region" description="Helical" evidence="7">
    <location>
        <begin position="61"/>
        <end position="83"/>
    </location>
</feature>
<evidence type="ECO:0000256" key="1">
    <source>
        <dbReference type="ARBA" id="ARBA00004141"/>
    </source>
</evidence>
<feature type="transmembrane region" description="Helical" evidence="7">
    <location>
        <begin position="163"/>
        <end position="184"/>
    </location>
</feature>
<feature type="transmembrane region" description="Helical" evidence="7">
    <location>
        <begin position="90"/>
        <end position="111"/>
    </location>
</feature>
<feature type="transmembrane region" description="Helical" evidence="7">
    <location>
        <begin position="254"/>
        <end position="276"/>
    </location>
</feature>
<name>A0ABT6Y7I1_9BACT</name>
<evidence type="ECO:0000256" key="3">
    <source>
        <dbReference type="ARBA" id="ARBA00022475"/>
    </source>
</evidence>
<protein>
    <submittedName>
        <fullName evidence="8">AEC family transporter</fullName>
    </submittedName>
</protein>
<evidence type="ECO:0000256" key="5">
    <source>
        <dbReference type="ARBA" id="ARBA00022989"/>
    </source>
</evidence>
<keyword evidence="9" id="KW-1185">Reference proteome</keyword>
<dbReference type="Proteomes" id="UP001236507">
    <property type="component" value="Unassembled WGS sequence"/>
</dbReference>
<dbReference type="EMBL" id="JASHIF010000008">
    <property type="protein sequence ID" value="MDI9859510.1"/>
    <property type="molecule type" value="Genomic_DNA"/>
</dbReference>
<accession>A0ABT6Y7I1</accession>
<keyword evidence="6 7" id="KW-0472">Membrane</keyword>
<keyword evidence="4 7" id="KW-0812">Transmembrane</keyword>
<evidence type="ECO:0000256" key="2">
    <source>
        <dbReference type="ARBA" id="ARBA00022448"/>
    </source>
</evidence>
<sequence>MNPTNAVFITALSIIGLGFFLKYKGIITEKEGKIITKLLVHTTFPALVFVTIMRVKIEADLLLLPVFCISFSAISMTIAGLLFKSQTKRLRGLLTMASGGFNLGLFAFPLIEGIWGPAGMVFAALFDIGNSIVVFCMVYGTGVIFAETNEAQVVRKREKLKKAFLKIFTLLPFQAMLLGLFVNLTKIELPEVLVNIIDILAKGNKVLVLLIMGIYLSIELKPEIFKKIVSVLVIRYAVGLTLGFFLYYNLPFEPLYRSIVLICMILPVGMTLLPFADELGYDSKIAGLLVNISMIISFVLMWGLVLGMGLR</sequence>
<dbReference type="Pfam" id="PF03547">
    <property type="entry name" value="Mem_trans"/>
    <property type="match status" value="1"/>
</dbReference>
<evidence type="ECO:0000256" key="4">
    <source>
        <dbReference type="ARBA" id="ARBA00022692"/>
    </source>
</evidence>
<evidence type="ECO:0000256" key="6">
    <source>
        <dbReference type="ARBA" id="ARBA00023136"/>
    </source>
</evidence>
<evidence type="ECO:0000313" key="8">
    <source>
        <dbReference type="EMBL" id="MDI9859510.1"/>
    </source>
</evidence>
<dbReference type="InterPro" id="IPR004776">
    <property type="entry name" value="Mem_transp_PIN-like"/>
</dbReference>
<feature type="transmembrane region" description="Helical" evidence="7">
    <location>
        <begin position="288"/>
        <end position="310"/>
    </location>
</feature>
<feature type="transmembrane region" description="Helical" evidence="7">
    <location>
        <begin position="196"/>
        <end position="216"/>
    </location>
</feature>
<evidence type="ECO:0000313" key="9">
    <source>
        <dbReference type="Proteomes" id="UP001236507"/>
    </source>
</evidence>
<dbReference type="PANTHER" id="PTHR36838">
    <property type="entry name" value="AUXIN EFFLUX CARRIER FAMILY PROTEIN"/>
    <property type="match status" value="1"/>
</dbReference>
<comment type="caution">
    <text evidence="8">The sequence shown here is derived from an EMBL/GenBank/DDBJ whole genome shotgun (WGS) entry which is preliminary data.</text>
</comment>
<keyword evidence="5 7" id="KW-1133">Transmembrane helix</keyword>